<feature type="domain" description="Aerotolerance regulator N-terminal" evidence="2">
    <location>
        <begin position="1"/>
        <end position="76"/>
    </location>
</feature>
<feature type="transmembrane region" description="Helical" evidence="1">
    <location>
        <begin position="6"/>
        <end position="24"/>
    </location>
</feature>
<feature type="transmembrane region" description="Helical" evidence="1">
    <location>
        <begin position="618"/>
        <end position="636"/>
    </location>
</feature>
<reference evidence="3" key="1">
    <citation type="submission" date="2023-09" db="EMBL/GenBank/DDBJ databases">
        <title>Flavobacterium sp. 20NA77.7 isolated from freshwater.</title>
        <authorList>
            <person name="Le V."/>
            <person name="Ko S.-R."/>
            <person name="Ahn C.-Y."/>
            <person name="Oh H.-M."/>
        </authorList>
    </citation>
    <scope>NUCLEOTIDE SEQUENCE</scope>
    <source>
        <strain evidence="3">20NA77.7</strain>
    </source>
</reference>
<name>A0ABY9RBZ3_9FLAO</name>
<dbReference type="Pfam" id="PF07584">
    <property type="entry name" value="BatA"/>
    <property type="match status" value="1"/>
</dbReference>
<protein>
    <submittedName>
        <fullName evidence="3">BatA domain-containing protein</fullName>
    </submittedName>
</protein>
<organism evidence="3 4">
    <name type="scientific">Flavobacterium nakdongensis</name>
    <dbReference type="NCBI Taxonomy" id="3073563"/>
    <lineage>
        <taxon>Bacteria</taxon>
        <taxon>Pseudomonadati</taxon>
        <taxon>Bacteroidota</taxon>
        <taxon>Flavobacteriia</taxon>
        <taxon>Flavobacteriales</taxon>
        <taxon>Flavobacteriaceae</taxon>
        <taxon>Flavobacterium</taxon>
    </lineage>
</organism>
<dbReference type="PANTHER" id="PTHR37464">
    <property type="entry name" value="BLL2463 PROTEIN"/>
    <property type="match status" value="1"/>
</dbReference>
<dbReference type="RefSeq" id="WP_309532785.1">
    <property type="nucleotide sequence ID" value="NZ_CP133721.1"/>
</dbReference>
<dbReference type="InterPro" id="IPR024163">
    <property type="entry name" value="Aerotolerance_reg_N"/>
</dbReference>
<dbReference type="Proteomes" id="UP001180481">
    <property type="component" value="Chromosome"/>
</dbReference>
<dbReference type="InterPro" id="IPR036465">
    <property type="entry name" value="vWFA_dom_sf"/>
</dbReference>
<evidence type="ECO:0000313" key="4">
    <source>
        <dbReference type="Proteomes" id="UP001180481"/>
    </source>
</evidence>
<dbReference type="PANTHER" id="PTHR37464:SF1">
    <property type="entry name" value="BLL2463 PROTEIN"/>
    <property type="match status" value="1"/>
</dbReference>
<keyword evidence="4" id="KW-1185">Reference proteome</keyword>
<accession>A0ABY9RBZ3</accession>
<sequence>MEFKHPEILYFLFLLIVPILVHLFQLRRFQKQYFTNVALLKEIEIQTRKSSKIKKWLLLATRLCLLTALIIAFAQPYFKATEATKQNNELVIVLDNSFSMQAKGNKGELLKRTIQEILENTPENQQLSILTNDNAFYDTDIKSVQSDLQNITYSSTPFNPQGLIAKIQAKKTGVPKDILFISDAVGLKNKLTPNLHTDSNIYFQPLTAVKKENTAIENVSISEVLDQFYKLKITLKYFGNPINDLPISLYNGNKLLAKALLSKEKLQKEISFTIPKSNFHGYVQIEDQSLAYDNTYYFSITKPNKTSILAIGNVAKCNFLRKIYTEDEFNYTQTEVKQLKYSAIENQEALVLNELPSVSSALLTTLKNYYDKGGIIIFIPDSNGDKLSYNSFLKVFGTLQFNEKNAEKKITTISYNHPIYQNVFEKKVTNFQYPKVNNSWSTIGTATSVLQYEDKSIFLGHLTNRIGNLYVFTSALSKEITNFQNAPLIVPTFFNMGQHNLSSGLTAFTIGESNSYSINETIAKDNVLTVSNASSSFIPMQQILNTKIKLTFGNYPEIAGNYQVRKDKEILNNISFNYPRSESNLETVNETYFDACTEVNSISTFFNDIHSNRSDTEIWRFFILATLLFLITELLIQKLKK</sequence>
<dbReference type="NCBIfam" id="TIGR02226">
    <property type="entry name" value="two_anch"/>
    <property type="match status" value="1"/>
</dbReference>
<keyword evidence="1" id="KW-1133">Transmembrane helix</keyword>
<evidence type="ECO:0000256" key="1">
    <source>
        <dbReference type="SAM" id="Phobius"/>
    </source>
</evidence>
<dbReference type="InterPro" id="IPR011933">
    <property type="entry name" value="Double_TM_dom"/>
</dbReference>
<proteinExistence type="predicted"/>
<keyword evidence="1" id="KW-0812">Transmembrane</keyword>
<keyword evidence="1" id="KW-0472">Membrane</keyword>
<evidence type="ECO:0000259" key="2">
    <source>
        <dbReference type="Pfam" id="PF07584"/>
    </source>
</evidence>
<gene>
    <name evidence="3" type="ORF">RF683_03260</name>
</gene>
<dbReference type="SUPFAM" id="SSF53300">
    <property type="entry name" value="vWA-like"/>
    <property type="match status" value="1"/>
</dbReference>
<dbReference type="EMBL" id="CP133721">
    <property type="protein sequence ID" value="WMW78481.1"/>
    <property type="molecule type" value="Genomic_DNA"/>
</dbReference>
<feature type="transmembrane region" description="Helical" evidence="1">
    <location>
        <begin position="56"/>
        <end position="78"/>
    </location>
</feature>
<evidence type="ECO:0000313" key="3">
    <source>
        <dbReference type="EMBL" id="WMW78481.1"/>
    </source>
</evidence>